<name>A0ABP5BTS7_9ACTN</name>
<evidence type="ECO:0000313" key="1">
    <source>
        <dbReference type="EMBL" id="GAA1952369.1"/>
    </source>
</evidence>
<proteinExistence type="predicted"/>
<dbReference type="EMBL" id="BAAAPB010000001">
    <property type="protein sequence ID" value="GAA1952369.1"/>
    <property type="molecule type" value="Genomic_DNA"/>
</dbReference>
<organism evidence="1 2">
    <name type="scientific">Nocardioides panacihumi</name>
    <dbReference type="NCBI Taxonomy" id="400774"/>
    <lineage>
        <taxon>Bacteria</taxon>
        <taxon>Bacillati</taxon>
        <taxon>Actinomycetota</taxon>
        <taxon>Actinomycetes</taxon>
        <taxon>Propionibacteriales</taxon>
        <taxon>Nocardioidaceae</taxon>
        <taxon>Nocardioides</taxon>
    </lineage>
</organism>
<sequence length="101" mass="11298">MVVRPLSIHGTICCTVTSVVTAARQVAKSLGRFDGVEAPSCVVLDQVQGLKRRMRLMQESRTFLVTKKAFDEGTCRYVPLYSNSKVNAPRKVRNDSWVLEP</sequence>
<evidence type="ECO:0000313" key="2">
    <source>
        <dbReference type="Proteomes" id="UP001500571"/>
    </source>
</evidence>
<accession>A0ABP5BTS7</accession>
<comment type="caution">
    <text evidence="1">The sequence shown here is derived from an EMBL/GenBank/DDBJ whole genome shotgun (WGS) entry which is preliminary data.</text>
</comment>
<protein>
    <submittedName>
        <fullName evidence="1">Uncharacterized protein</fullName>
    </submittedName>
</protein>
<reference evidence="2" key="1">
    <citation type="journal article" date="2019" name="Int. J. Syst. Evol. Microbiol.">
        <title>The Global Catalogue of Microorganisms (GCM) 10K type strain sequencing project: providing services to taxonomists for standard genome sequencing and annotation.</title>
        <authorList>
            <consortium name="The Broad Institute Genomics Platform"/>
            <consortium name="The Broad Institute Genome Sequencing Center for Infectious Disease"/>
            <person name="Wu L."/>
            <person name="Ma J."/>
        </authorList>
    </citation>
    <scope>NUCLEOTIDE SEQUENCE [LARGE SCALE GENOMIC DNA]</scope>
    <source>
        <strain evidence="2">JCM 15309</strain>
    </source>
</reference>
<dbReference type="Proteomes" id="UP001500571">
    <property type="component" value="Unassembled WGS sequence"/>
</dbReference>
<keyword evidence="2" id="KW-1185">Reference proteome</keyword>
<gene>
    <name evidence="1" type="ORF">GCM10009798_09540</name>
</gene>